<dbReference type="AlphaFoldDB" id="A0A7I7TFT6"/>
<proteinExistence type="predicted"/>
<dbReference type="EMBL" id="AP022596">
    <property type="protein sequence ID" value="BBY67235.1"/>
    <property type="molecule type" value="Genomic_DNA"/>
</dbReference>
<dbReference type="KEGG" id="mhev:MHEL_54780"/>
<evidence type="ECO:0000313" key="2">
    <source>
        <dbReference type="Proteomes" id="UP000467148"/>
    </source>
</evidence>
<protein>
    <submittedName>
        <fullName evidence="1">Uncharacterized protein</fullName>
    </submittedName>
</protein>
<keyword evidence="2" id="KW-1185">Reference proteome</keyword>
<sequence>MLKAALIISTIRAGASSHPDPAAGTGLIGVDGAAGVFDGTGIGTGDMRGMVSAADAVVVVVVATSVLDPPLHPTSATDTAMETKPIAIPRMGGQHSSAAARGIAVCLHTDTVRAR</sequence>
<accession>A0A7I7TFT6</accession>
<gene>
    <name evidence="1" type="ORF">MHEL_54780</name>
</gene>
<reference evidence="1 2" key="1">
    <citation type="journal article" date="2019" name="Emerg. Microbes Infect.">
        <title>Comprehensive subspecies identification of 175 nontuberculous mycobacteria species based on 7547 genomic profiles.</title>
        <authorList>
            <person name="Matsumoto Y."/>
            <person name="Kinjo T."/>
            <person name="Motooka D."/>
            <person name="Nabeya D."/>
            <person name="Jung N."/>
            <person name="Uechi K."/>
            <person name="Horii T."/>
            <person name="Iida T."/>
            <person name="Fujita J."/>
            <person name="Nakamura S."/>
        </authorList>
    </citation>
    <scope>NUCLEOTIDE SEQUENCE [LARGE SCALE GENOMIC DNA]</scope>
    <source>
        <strain evidence="1 2">JCM 30396</strain>
    </source>
</reference>
<organism evidence="1 2">
    <name type="scientific">Mycolicibacterium helvum</name>
    <dbReference type="NCBI Taxonomy" id="1534349"/>
    <lineage>
        <taxon>Bacteria</taxon>
        <taxon>Bacillati</taxon>
        <taxon>Actinomycetota</taxon>
        <taxon>Actinomycetes</taxon>
        <taxon>Mycobacteriales</taxon>
        <taxon>Mycobacteriaceae</taxon>
        <taxon>Mycolicibacterium</taxon>
    </lineage>
</organism>
<dbReference type="Proteomes" id="UP000467148">
    <property type="component" value="Chromosome"/>
</dbReference>
<name>A0A7I7TFT6_9MYCO</name>
<evidence type="ECO:0000313" key="1">
    <source>
        <dbReference type="EMBL" id="BBY67235.1"/>
    </source>
</evidence>